<dbReference type="AlphaFoldDB" id="A0AAW6TCE9"/>
<dbReference type="InterPro" id="IPR004255">
    <property type="entry name" value="O-acyltransferase_WSD1_N"/>
</dbReference>
<evidence type="ECO:0000259" key="12">
    <source>
        <dbReference type="Pfam" id="PF03007"/>
    </source>
</evidence>
<dbReference type="SUPFAM" id="SSF52777">
    <property type="entry name" value="CoA-dependent acyltransferases"/>
    <property type="match status" value="1"/>
</dbReference>
<dbReference type="PANTHER" id="PTHR31650">
    <property type="entry name" value="O-ACYLTRANSFERASE (WSD1-LIKE) FAMILY PROTEIN"/>
    <property type="match status" value="1"/>
</dbReference>
<dbReference type="Pfam" id="PF06974">
    <property type="entry name" value="WS_DGAT_C"/>
    <property type="match status" value="1"/>
</dbReference>
<evidence type="ECO:0000256" key="1">
    <source>
        <dbReference type="ARBA" id="ARBA00004771"/>
    </source>
</evidence>
<dbReference type="Pfam" id="PF03007">
    <property type="entry name" value="WS_DGAT_cat"/>
    <property type="match status" value="1"/>
</dbReference>
<evidence type="ECO:0000256" key="10">
    <source>
        <dbReference type="ARBA" id="ARBA00048109"/>
    </source>
</evidence>
<keyword evidence="7" id="KW-0319">Glycerol metabolism</keyword>
<evidence type="ECO:0000256" key="9">
    <source>
        <dbReference type="ARBA" id="ARBA00023315"/>
    </source>
</evidence>
<dbReference type="RefSeq" id="WP_281489478.1">
    <property type="nucleotide sequence ID" value="NZ_JASATX010000007.1"/>
</dbReference>
<evidence type="ECO:0000256" key="7">
    <source>
        <dbReference type="ARBA" id="ARBA00022798"/>
    </source>
</evidence>
<comment type="similarity">
    <text evidence="3">Belongs to the long-chain O-acyltransferase family.</text>
</comment>
<comment type="pathway">
    <text evidence="2">Lipid metabolism.</text>
</comment>
<evidence type="ECO:0000256" key="6">
    <source>
        <dbReference type="ARBA" id="ARBA00022679"/>
    </source>
</evidence>
<feature type="domain" description="O-acyltransferase WSD1 C-terminal" evidence="13">
    <location>
        <begin position="290"/>
        <end position="427"/>
    </location>
</feature>
<dbReference type="PANTHER" id="PTHR31650:SF1">
    <property type="entry name" value="WAX ESTER SYNTHASE_DIACYLGLYCEROL ACYLTRANSFERASE 4-RELATED"/>
    <property type="match status" value="1"/>
</dbReference>
<comment type="caution">
    <text evidence="14">The sequence shown here is derived from an EMBL/GenBank/DDBJ whole genome shotgun (WGS) entry which is preliminary data.</text>
</comment>
<evidence type="ECO:0000256" key="11">
    <source>
        <dbReference type="SAM" id="MobiDB-lite"/>
    </source>
</evidence>
<dbReference type="GO" id="GO:0004144">
    <property type="term" value="F:diacylglycerol O-acyltransferase activity"/>
    <property type="evidence" value="ECO:0007669"/>
    <property type="project" value="UniProtKB-EC"/>
</dbReference>
<dbReference type="GO" id="GO:0019432">
    <property type="term" value="P:triglyceride biosynthetic process"/>
    <property type="evidence" value="ECO:0007669"/>
    <property type="project" value="TreeGrafter"/>
</dbReference>
<feature type="domain" description="O-acyltransferase WSD1-like N-terminal" evidence="12">
    <location>
        <begin position="12"/>
        <end position="251"/>
    </location>
</feature>
<keyword evidence="8" id="KW-0443">Lipid metabolism</keyword>
<dbReference type="GO" id="GO:0006071">
    <property type="term" value="P:glycerol metabolic process"/>
    <property type="evidence" value="ECO:0007669"/>
    <property type="project" value="UniProtKB-KW"/>
</dbReference>
<evidence type="ECO:0000256" key="8">
    <source>
        <dbReference type="ARBA" id="ARBA00023098"/>
    </source>
</evidence>
<organism evidence="14 15">
    <name type="scientific">Ruicaihuangia caeni</name>
    <dbReference type="NCBI Taxonomy" id="3042517"/>
    <lineage>
        <taxon>Bacteria</taxon>
        <taxon>Bacillati</taxon>
        <taxon>Actinomycetota</taxon>
        <taxon>Actinomycetes</taxon>
        <taxon>Micrococcales</taxon>
        <taxon>Microbacteriaceae</taxon>
        <taxon>Ruicaihuangia</taxon>
    </lineage>
</organism>
<name>A0AAW6TCE9_9MICO</name>
<evidence type="ECO:0000313" key="14">
    <source>
        <dbReference type="EMBL" id="MDI2099683.1"/>
    </source>
</evidence>
<keyword evidence="5" id="KW-0444">Lipid biosynthesis</keyword>
<feature type="region of interest" description="Disordered" evidence="11">
    <location>
        <begin position="165"/>
        <end position="187"/>
    </location>
</feature>
<reference evidence="14 15" key="1">
    <citation type="submission" date="2023-04" db="EMBL/GenBank/DDBJ databases">
        <title>Klugiella caeni sp. nov. isolated from the sludge of biochemical tank.</title>
        <authorList>
            <person name="Geng K."/>
        </authorList>
    </citation>
    <scope>NUCLEOTIDE SEQUENCE [LARGE SCALE GENOMIC DNA]</scope>
    <source>
        <strain evidence="14 15">YN-L-19</strain>
    </source>
</reference>
<dbReference type="EC" id="2.3.1.20" evidence="4"/>
<dbReference type="GO" id="GO:0001666">
    <property type="term" value="P:response to hypoxia"/>
    <property type="evidence" value="ECO:0007669"/>
    <property type="project" value="TreeGrafter"/>
</dbReference>
<accession>A0AAW6TCE9</accession>
<sequence length="436" mass="45731">MARSQREAFEPLSAADASNIAIDAPDQVNAFLMAGVLAPGGPASTDGTVDMAALRRLLSERLRAVPRMAQRVARRRSRLVWEPATLDLVRHVREVDPVEGLPGFERLCAALIVEPLATDHPLWEVLVAPGVAPSRSGIVVRIHHAMADGIAAVRLAQALLDPTPATSNREVMHPPQPGPALGNSPSRRAARAKLKTLVSAVQRTAAMFRTAVPRTSLLGPLGAIRTIAFADVELQPLAQGAASVGATLNDALLAAVGAGVRSALLDTGEDPPATLPVSVPVALPDRGGSGNAVGVMVVPLPTAEAATEVRLSEVAGLTRARKTDARSRGTLEITRMPLTARIFARFARHQRMVALFVTNVPGPRDSLSLGGAPLERIWPVTTLQGNVRVGVSALSYAGRLMCSIHGDAAGVDARRVAAGLQEEFARITGLAQAPKD</sequence>
<dbReference type="Proteomes" id="UP001321506">
    <property type="component" value="Unassembled WGS sequence"/>
</dbReference>
<evidence type="ECO:0000256" key="5">
    <source>
        <dbReference type="ARBA" id="ARBA00022516"/>
    </source>
</evidence>
<keyword evidence="15" id="KW-1185">Reference proteome</keyword>
<evidence type="ECO:0000256" key="3">
    <source>
        <dbReference type="ARBA" id="ARBA00009587"/>
    </source>
</evidence>
<dbReference type="GO" id="GO:0005886">
    <property type="term" value="C:plasma membrane"/>
    <property type="evidence" value="ECO:0007669"/>
    <property type="project" value="TreeGrafter"/>
</dbReference>
<dbReference type="GO" id="GO:0051701">
    <property type="term" value="P:biological process involved in interaction with host"/>
    <property type="evidence" value="ECO:0007669"/>
    <property type="project" value="TreeGrafter"/>
</dbReference>
<comment type="pathway">
    <text evidence="1">Glycerolipid metabolism; triacylglycerol biosynthesis.</text>
</comment>
<evidence type="ECO:0000256" key="2">
    <source>
        <dbReference type="ARBA" id="ARBA00005189"/>
    </source>
</evidence>
<dbReference type="EMBL" id="JASATX010000007">
    <property type="protein sequence ID" value="MDI2099683.1"/>
    <property type="molecule type" value="Genomic_DNA"/>
</dbReference>
<dbReference type="InterPro" id="IPR009721">
    <property type="entry name" value="O-acyltransferase_WSD1_C"/>
</dbReference>
<proteinExistence type="inferred from homology"/>
<comment type="catalytic activity">
    <reaction evidence="10">
        <text>an acyl-CoA + a 1,2-diacyl-sn-glycerol = a triacyl-sn-glycerol + CoA</text>
        <dbReference type="Rhea" id="RHEA:10868"/>
        <dbReference type="ChEBI" id="CHEBI:17815"/>
        <dbReference type="ChEBI" id="CHEBI:57287"/>
        <dbReference type="ChEBI" id="CHEBI:58342"/>
        <dbReference type="ChEBI" id="CHEBI:64615"/>
        <dbReference type="EC" id="2.3.1.20"/>
    </reaction>
</comment>
<evidence type="ECO:0000259" key="13">
    <source>
        <dbReference type="Pfam" id="PF06974"/>
    </source>
</evidence>
<keyword evidence="9" id="KW-0012">Acyltransferase</keyword>
<dbReference type="GO" id="GO:0071731">
    <property type="term" value="P:response to nitric oxide"/>
    <property type="evidence" value="ECO:0007669"/>
    <property type="project" value="TreeGrafter"/>
</dbReference>
<gene>
    <name evidence="14" type="ORF">QF206_11985</name>
</gene>
<keyword evidence="6" id="KW-0808">Transferase</keyword>
<protein>
    <recommendedName>
        <fullName evidence="4">diacylglycerol O-acyltransferase</fullName>
        <ecNumber evidence="4">2.3.1.20</ecNumber>
    </recommendedName>
</protein>
<dbReference type="InterPro" id="IPR045034">
    <property type="entry name" value="O-acyltransferase_WSD1-like"/>
</dbReference>
<evidence type="ECO:0000313" key="15">
    <source>
        <dbReference type="Proteomes" id="UP001321506"/>
    </source>
</evidence>
<evidence type="ECO:0000256" key="4">
    <source>
        <dbReference type="ARBA" id="ARBA00013244"/>
    </source>
</evidence>